<feature type="region of interest" description="Disordered" evidence="1">
    <location>
        <begin position="983"/>
        <end position="1012"/>
    </location>
</feature>
<organism evidence="2 3">
    <name type="scientific">Podospora anserina (strain S / ATCC MYA-4624 / DSM 980 / FGSC 10383)</name>
    <name type="common">Pleurage anserina</name>
    <dbReference type="NCBI Taxonomy" id="515849"/>
    <lineage>
        <taxon>Eukaryota</taxon>
        <taxon>Fungi</taxon>
        <taxon>Dikarya</taxon>
        <taxon>Ascomycota</taxon>
        <taxon>Pezizomycotina</taxon>
        <taxon>Sordariomycetes</taxon>
        <taxon>Sordariomycetidae</taxon>
        <taxon>Sordariales</taxon>
        <taxon>Podosporaceae</taxon>
        <taxon>Podospora</taxon>
        <taxon>Podospora anserina</taxon>
    </lineage>
</organism>
<dbReference type="InterPro" id="IPR045342">
    <property type="entry name" value="Etd1"/>
</dbReference>
<feature type="compositionally biased region" description="Basic and acidic residues" evidence="1">
    <location>
        <begin position="745"/>
        <end position="770"/>
    </location>
</feature>
<feature type="compositionally biased region" description="Low complexity" evidence="1">
    <location>
        <begin position="491"/>
        <end position="512"/>
    </location>
</feature>
<feature type="compositionally biased region" description="Polar residues" evidence="1">
    <location>
        <begin position="113"/>
        <end position="125"/>
    </location>
</feature>
<feature type="compositionally biased region" description="Polar residues" evidence="1">
    <location>
        <begin position="375"/>
        <end position="385"/>
    </location>
</feature>
<feature type="compositionally biased region" description="Acidic residues" evidence="1">
    <location>
        <begin position="676"/>
        <end position="685"/>
    </location>
</feature>
<dbReference type="Pfam" id="PF20162">
    <property type="entry name" value="Etd1"/>
    <property type="match status" value="1"/>
</dbReference>
<dbReference type="eggNOG" id="ENOG502S8CY">
    <property type="taxonomic scope" value="Eukaryota"/>
</dbReference>
<feature type="compositionally biased region" description="Polar residues" evidence="1">
    <location>
        <begin position="91"/>
        <end position="100"/>
    </location>
</feature>
<accession>A0A090CJU0</accession>
<dbReference type="AlphaFoldDB" id="A0A090CJU0"/>
<protein>
    <submittedName>
        <fullName evidence="2">Uncharacterized protein</fullName>
    </submittedName>
</protein>
<dbReference type="STRING" id="515849.A0A090CJU0"/>
<evidence type="ECO:0000313" key="2">
    <source>
        <dbReference type="EMBL" id="CDP28470.1"/>
    </source>
</evidence>
<feature type="compositionally biased region" description="Basic residues" evidence="1">
    <location>
        <begin position="774"/>
        <end position="783"/>
    </location>
</feature>
<dbReference type="InParanoid" id="A0A090CJU0"/>
<dbReference type="EMBL" id="FO904939">
    <property type="protein sequence ID" value="CDP28470.1"/>
    <property type="molecule type" value="Genomic_DNA"/>
</dbReference>
<feature type="region of interest" description="Disordered" evidence="1">
    <location>
        <begin position="84"/>
        <end position="291"/>
    </location>
</feature>
<feature type="compositionally biased region" description="Basic and acidic residues" evidence="1">
    <location>
        <begin position="126"/>
        <end position="151"/>
    </location>
</feature>
<dbReference type="GO" id="GO:1902412">
    <property type="term" value="P:regulation of mitotic cytokinesis"/>
    <property type="evidence" value="ECO:0007669"/>
    <property type="project" value="InterPro"/>
</dbReference>
<feature type="region of interest" description="Disordered" evidence="1">
    <location>
        <begin position="368"/>
        <end position="547"/>
    </location>
</feature>
<feature type="compositionally biased region" description="Polar residues" evidence="1">
    <location>
        <begin position="188"/>
        <end position="197"/>
    </location>
</feature>
<feature type="compositionally biased region" description="Polar residues" evidence="1">
    <location>
        <begin position="397"/>
        <end position="407"/>
    </location>
</feature>
<evidence type="ECO:0000256" key="1">
    <source>
        <dbReference type="SAM" id="MobiDB-lite"/>
    </source>
</evidence>
<feature type="compositionally biased region" description="Low complexity" evidence="1">
    <location>
        <begin position="262"/>
        <end position="291"/>
    </location>
</feature>
<feature type="compositionally biased region" description="Basic and acidic residues" evidence="1">
    <location>
        <begin position="725"/>
        <end position="735"/>
    </location>
</feature>
<evidence type="ECO:0000313" key="3">
    <source>
        <dbReference type="Proteomes" id="UP000001197"/>
    </source>
</evidence>
<feature type="compositionally biased region" description="Polar residues" evidence="1">
    <location>
        <begin position="690"/>
        <end position="706"/>
    </location>
</feature>
<reference evidence="2 3" key="1">
    <citation type="journal article" date="2008" name="Genome Biol.">
        <title>The genome sequence of the model ascomycete fungus Podospora anserina.</title>
        <authorList>
            <person name="Espagne E."/>
            <person name="Lespinet O."/>
            <person name="Malagnac F."/>
            <person name="Da Silva C."/>
            <person name="Jaillon O."/>
            <person name="Porcel B.M."/>
            <person name="Couloux A."/>
            <person name="Aury J.-M."/>
            <person name="Segurens B."/>
            <person name="Poulain J."/>
            <person name="Anthouard V."/>
            <person name="Grossetete S."/>
            <person name="Khalili H."/>
            <person name="Coppin E."/>
            <person name="Dequard-Chablat M."/>
            <person name="Picard M."/>
            <person name="Contamine V."/>
            <person name="Arnaise S."/>
            <person name="Bourdais A."/>
            <person name="Berteaux-Lecellier V."/>
            <person name="Gautheret D."/>
            <person name="de Vries R.P."/>
            <person name="Battaglia E."/>
            <person name="Coutinho P.M."/>
            <person name="Danchin E.G.J."/>
            <person name="Henrissat B."/>
            <person name="El Khoury R."/>
            <person name="Sainsard-Chanet A."/>
            <person name="Boivin A."/>
            <person name="Pinan-Lucarre B."/>
            <person name="Sellem C.H."/>
            <person name="Debuchy R."/>
            <person name="Wincker P."/>
            <person name="Weissenbach J."/>
            <person name="Silar P."/>
        </authorList>
    </citation>
    <scope>NUCLEOTIDE SEQUENCE [LARGE SCALE GENOMIC DNA]</scope>
    <source>
        <strain evidence="3">S / ATCC MYA-4624 / DSM 980 / FGSC 10383</strain>
    </source>
</reference>
<feature type="compositionally biased region" description="Low complexity" evidence="1">
    <location>
        <begin position="163"/>
        <end position="175"/>
    </location>
</feature>
<feature type="region of interest" description="Disordered" evidence="1">
    <location>
        <begin position="1098"/>
        <end position="1143"/>
    </location>
</feature>
<sequence>MQAVPSLVGTGTAIAAAAAGLVFGQPSESEVPPWSSPNPGVFSADYDAFGSQASSARPNTSAAALQQRCSSPVQEFAYGSFRQLVDPTPSPLMSPTTEAAQPQRPGSAVPVTSPRTTSGRQSFLRQDTKESVPRQDVESARDSVSSRESWIRRFSLRPISQHGSPRSSMGPDSSSLTFSHGSGVPMLGQQSLASSAPNKLVKRNAPGFGEPHGSHQRRGSKSQVLTLRRPATSHQRTATMQQQSQLQGNSVDPPPSAGAGAGPKFSYEPSSVPETETPTSSSFGGSKRSSSRWTSFFHARRAAGLGRDASGLTSGQSAKLASLFPKRRVSLTPGHVSRAYLTKADCITDIPVFVDEAEQQEEDFGHIEDLEVLQSPVNPTDSPETSSEKRPKRSMSMHFSSAQNWIARTSSVRRPRRSTVDAKGGNDNRYATADLAGMLRDPMQSPGSPTTQEIVVPPNYQPQAPQLEPAPTLSDAPRNRKRNSPSPLPPLNRLSSFNIDVSRLGLSSSSSSTPPPRSFHTPINYMNGSQNPPAPTHSRGPSGERSITLAGSDFEVHDADDEDTDVRSDAYDSFRTIASSSRVRSVETPLDSMFDESPPSTASNGKTKRLSIQEMLGRGWDGETKITEEEDSAATPVRSTHLDGTTKPIKLDGFGYGGQGGLMLVHREFAARLSFDDDDDDDWARDDDNTLSNHLSPPSSTNSRRVSPTLRHALKNLGGNGSPDLSRDSMSDRPRSSIFDWSEPSIHDKLDSDTTRPKTVHGKQEMDLRIGRSTSRKAPKAGHVRSQSVPVVPEPTDESKPPPKFGTWGLSTKNASEDWDDDFVFDETPLDTTGGKDSSTSFMVVPPSIQASQPSVKAHSGQIRELSLLVNDLKRLCRHGKDLNIIHGAIQPKWVEAENIIALASPDEDEADEFGSVKLSLDFDRDDLDEIDERFIDEGFDGSMLDDINDPFEIPEPQMMTRTTVVRERATVRRRSVFSPDDDIFGGQWPLPDEPLKPPRPRTPDGSVSPNGSSAVLATVIQAMQQQRSTSDPIAATATKTQDTKLFFDTNSLQELVKRAGHLRDSLSDAVRKAELLTQSPATTPRRERLSHLNLDGSPAFTRVFSDPAASSPPRRLPKSHSSNSILGRGSADSPRMQMMIVS</sequence>
<feature type="region of interest" description="Disordered" evidence="1">
    <location>
        <begin position="579"/>
        <end position="649"/>
    </location>
</feature>
<dbReference type="Proteomes" id="UP000001197">
    <property type="component" value="Chromosome 4"/>
</dbReference>
<feature type="compositionally biased region" description="Polar residues" evidence="1">
    <location>
        <begin position="232"/>
        <end position="250"/>
    </location>
</feature>
<proteinExistence type="predicted"/>
<reference evidence="3" key="2">
    <citation type="journal article" date="2014" name="Genetics">
        <title>Maintaining two mating types: Structure of the mating type locus and its role in heterokaryosis in Podospora anserina.</title>
        <authorList>
            <person name="Grognet P."/>
            <person name="Bidard F."/>
            <person name="Kuchly C."/>
            <person name="Tong L.C.H."/>
            <person name="Coppin E."/>
            <person name="Benkhali J.A."/>
            <person name="Couloux A."/>
            <person name="Wincker P."/>
            <person name="Debuchy R."/>
            <person name="Silar P."/>
        </authorList>
    </citation>
    <scope>GENOME REANNOTATION</scope>
    <source>
        <strain evidence="3">S / ATCC MYA-4624 / DSM 980 / FGSC 10383</strain>
    </source>
</reference>
<feature type="region of interest" description="Disordered" evidence="1">
    <location>
        <begin position="676"/>
        <end position="810"/>
    </location>
</feature>
<keyword evidence="3" id="KW-1185">Reference proteome</keyword>
<name>A0A090CJU0_PODAN</name>
<dbReference type="GO" id="GO:0005096">
    <property type="term" value="F:GTPase activator activity"/>
    <property type="evidence" value="ECO:0007669"/>
    <property type="project" value="InterPro"/>
</dbReference>